<organism evidence="2 3">
    <name type="scientific">Sporormia fimetaria CBS 119925</name>
    <dbReference type="NCBI Taxonomy" id="1340428"/>
    <lineage>
        <taxon>Eukaryota</taxon>
        <taxon>Fungi</taxon>
        <taxon>Dikarya</taxon>
        <taxon>Ascomycota</taxon>
        <taxon>Pezizomycotina</taxon>
        <taxon>Dothideomycetes</taxon>
        <taxon>Pleosporomycetidae</taxon>
        <taxon>Pleosporales</taxon>
        <taxon>Sporormiaceae</taxon>
        <taxon>Sporormia</taxon>
    </lineage>
</organism>
<dbReference type="AlphaFoldDB" id="A0A6A6VBM7"/>
<evidence type="ECO:0000313" key="3">
    <source>
        <dbReference type="Proteomes" id="UP000799440"/>
    </source>
</evidence>
<accession>A0A6A6VBM7</accession>
<evidence type="ECO:0000256" key="1">
    <source>
        <dbReference type="SAM" id="MobiDB-lite"/>
    </source>
</evidence>
<name>A0A6A6VBM7_9PLEO</name>
<reference evidence="2" key="1">
    <citation type="journal article" date="2020" name="Stud. Mycol.">
        <title>101 Dothideomycetes genomes: a test case for predicting lifestyles and emergence of pathogens.</title>
        <authorList>
            <person name="Haridas S."/>
            <person name="Albert R."/>
            <person name="Binder M."/>
            <person name="Bloem J."/>
            <person name="Labutti K."/>
            <person name="Salamov A."/>
            <person name="Andreopoulos B."/>
            <person name="Baker S."/>
            <person name="Barry K."/>
            <person name="Bills G."/>
            <person name="Bluhm B."/>
            <person name="Cannon C."/>
            <person name="Castanera R."/>
            <person name="Culley D."/>
            <person name="Daum C."/>
            <person name="Ezra D."/>
            <person name="Gonzalez J."/>
            <person name="Henrissat B."/>
            <person name="Kuo A."/>
            <person name="Liang C."/>
            <person name="Lipzen A."/>
            <person name="Lutzoni F."/>
            <person name="Magnuson J."/>
            <person name="Mondo S."/>
            <person name="Nolan M."/>
            <person name="Ohm R."/>
            <person name="Pangilinan J."/>
            <person name="Park H.-J."/>
            <person name="Ramirez L."/>
            <person name="Alfaro M."/>
            <person name="Sun H."/>
            <person name="Tritt A."/>
            <person name="Yoshinaga Y."/>
            <person name="Zwiers L.-H."/>
            <person name="Turgeon B."/>
            <person name="Goodwin S."/>
            <person name="Spatafora J."/>
            <person name="Crous P."/>
            <person name="Grigoriev I."/>
        </authorList>
    </citation>
    <scope>NUCLEOTIDE SEQUENCE</scope>
    <source>
        <strain evidence="2">CBS 119925</strain>
    </source>
</reference>
<feature type="compositionally biased region" description="Polar residues" evidence="1">
    <location>
        <begin position="7"/>
        <end position="21"/>
    </location>
</feature>
<dbReference type="EMBL" id="MU006575">
    <property type="protein sequence ID" value="KAF2746960.1"/>
    <property type="molecule type" value="Genomic_DNA"/>
</dbReference>
<dbReference type="CDD" id="cd09917">
    <property type="entry name" value="F-box_SF"/>
    <property type="match status" value="1"/>
</dbReference>
<proteinExistence type="predicted"/>
<evidence type="ECO:0000313" key="2">
    <source>
        <dbReference type="EMBL" id="KAF2746960.1"/>
    </source>
</evidence>
<protein>
    <submittedName>
        <fullName evidence="2">Uncharacterized protein</fullName>
    </submittedName>
</protein>
<gene>
    <name evidence="2" type="ORF">M011DRAFT_72326</name>
</gene>
<dbReference type="OrthoDB" id="3637487at2759"/>
<dbReference type="Proteomes" id="UP000799440">
    <property type="component" value="Unassembled WGS sequence"/>
</dbReference>
<keyword evidence="3" id="KW-1185">Reference proteome</keyword>
<feature type="region of interest" description="Disordered" evidence="1">
    <location>
        <begin position="1"/>
        <end position="25"/>
    </location>
</feature>
<sequence length="376" mass="42508">MAPLNPTHGTNSSSRFASNGRRQAEALHPSRIARRLIDGTYLSSYLPNPIQPACPPCDPKPPLPSKHTLLGPLGLPAEILLHIFDYVDSAYFRKDLSRLTICKQWYKYASTMCFRDFQATQSTVQCLFSSPYLERSLARLRGTGKTLDLNLTGYDHRHPHSYGREVRAACRAWTLQLNEYLRHFAAGIRESRNLRVLRIQATSKVDPMHPRLGGRPYGLDYLVPSTVRAFLLIENLTSLELDLCGSRFVPGPGRTNGTNVSCHICTDIAALLTTLRRLRLRMRTICADFLKPPPVHNAKLRLNEVIINLSLYEALSRATAQHAVWCRDSSTPEWNGFEGGMEAQARILAARMATPREVRIIRHTLPDLQMHVRCFK</sequence>